<feature type="transmembrane region" description="Helical" evidence="1">
    <location>
        <begin position="394"/>
        <end position="416"/>
    </location>
</feature>
<protein>
    <submittedName>
        <fullName evidence="2">ABC-2 transporter permease</fullName>
    </submittedName>
</protein>
<feature type="transmembrane region" description="Helical" evidence="1">
    <location>
        <begin position="436"/>
        <end position="456"/>
    </location>
</feature>
<accession>A0A9Q4AZN3</accession>
<name>A0A9Q4AZN3_SALAG</name>
<dbReference type="AlphaFoldDB" id="A0A9Q4AZN3"/>
<keyword evidence="3" id="KW-1185">Reference proteome</keyword>
<comment type="caution">
    <text evidence="2">The sequence shown here is derived from an EMBL/GenBank/DDBJ whole genome shotgun (WGS) entry which is preliminary data.</text>
</comment>
<feature type="transmembrane region" description="Helical" evidence="1">
    <location>
        <begin position="503"/>
        <end position="526"/>
    </location>
</feature>
<feature type="transmembrane region" description="Helical" evidence="1">
    <location>
        <begin position="299"/>
        <end position="318"/>
    </location>
</feature>
<feature type="transmembrane region" description="Helical" evidence="1">
    <location>
        <begin position="24"/>
        <end position="42"/>
    </location>
</feature>
<feature type="transmembrane region" description="Helical" evidence="1">
    <location>
        <begin position="196"/>
        <end position="213"/>
    </location>
</feature>
<dbReference type="RefSeq" id="WP_257820377.1">
    <property type="nucleotide sequence ID" value="NZ_JABXYM010000001.1"/>
</dbReference>
<evidence type="ECO:0000313" key="3">
    <source>
        <dbReference type="Proteomes" id="UP001057753"/>
    </source>
</evidence>
<feature type="transmembrane region" description="Helical" evidence="1">
    <location>
        <begin position="240"/>
        <end position="260"/>
    </location>
</feature>
<feature type="transmembrane region" description="Helical" evidence="1">
    <location>
        <begin position="463"/>
        <end position="483"/>
    </location>
</feature>
<evidence type="ECO:0000313" key="2">
    <source>
        <dbReference type="EMBL" id="MCR6095619.1"/>
    </source>
</evidence>
<keyword evidence="1" id="KW-1133">Transmembrane helix</keyword>
<feature type="transmembrane region" description="Helical" evidence="1">
    <location>
        <begin position="126"/>
        <end position="153"/>
    </location>
</feature>
<organism evidence="2 3">
    <name type="scientific">Salipaludibacillus agaradhaerens</name>
    <name type="common">Bacillus agaradhaerens</name>
    <dbReference type="NCBI Taxonomy" id="76935"/>
    <lineage>
        <taxon>Bacteria</taxon>
        <taxon>Bacillati</taxon>
        <taxon>Bacillota</taxon>
        <taxon>Bacilli</taxon>
        <taxon>Bacillales</taxon>
        <taxon>Bacillaceae</taxon>
    </lineage>
</organism>
<dbReference type="Pfam" id="PF13346">
    <property type="entry name" value="ABC2_membrane_5"/>
    <property type="match status" value="1"/>
</dbReference>
<keyword evidence="1" id="KW-0812">Transmembrane</keyword>
<dbReference type="EMBL" id="JABXYM010000001">
    <property type="protein sequence ID" value="MCR6095619.1"/>
    <property type="molecule type" value="Genomic_DNA"/>
</dbReference>
<feature type="transmembrane region" description="Helical" evidence="1">
    <location>
        <begin position="346"/>
        <end position="365"/>
    </location>
</feature>
<sequence length="534" mass="58445">MAQKIIAKTGHLSRFILRLDRLRIPLWLIGLTVFTLIIPPAFDNLYETQQEREAITDTMANPAMTAMLGPGNLENYTLGAMMTHQMLLMTAVIVGLMSILVVARHTRADEEEGRIEMIRSLPVGRLSYLNASLLVIIGTSLILALLVGFGLTALGIESMNLEGSLLYGAALGGTGLVFAGVTAVSAQLSGSSRGTIGLSLAVLLIAYLFRSITDVSNDTLSWLSPLGWVSKTDAYSENHWGPIILMLVLSIILYVLANYLNSIRDLEQGFLPAKSGRRRASRFLQSPLGLALRLQRTGMIAWAIGLFVLGASYGSIFGDLESFIEGNDMYENMLVQVEGISIVEQFLPTLMIVIALIATVPPLMAMNKLRGEEKKGRSDHLLARAVSRIRLMGGYLVLSLVNGFVMLSVSTFGLWAAGAAVMDEGLEFTMVYRAGIVFYPAMIVMIGLAVLLIGCLPKLTQVTWIYLLYSFIVVYLGQMFQFPDWVAQLTPFGHIQKVPIEDASFLTLFILSAIAAVVIMIGFIGFRKRDMESI</sequence>
<gene>
    <name evidence="2" type="ORF">HXA33_03610</name>
</gene>
<evidence type="ECO:0000256" key="1">
    <source>
        <dbReference type="SAM" id="Phobius"/>
    </source>
</evidence>
<dbReference type="InterPro" id="IPR025699">
    <property type="entry name" value="ABC2_memb-like"/>
</dbReference>
<feature type="transmembrane region" description="Helical" evidence="1">
    <location>
        <begin position="165"/>
        <end position="184"/>
    </location>
</feature>
<proteinExistence type="predicted"/>
<dbReference type="Proteomes" id="UP001057753">
    <property type="component" value="Unassembled WGS sequence"/>
</dbReference>
<reference evidence="2" key="1">
    <citation type="submission" date="2020-06" db="EMBL/GenBank/DDBJ databases">
        <title>Insight into the genomes of haloalkaliphilic bacilli from Kenyan soda lakes.</title>
        <authorList>
            <person name="Mwirichia R."/>
            <person name="Villamizar G.C."/>
            <person name="Poehlein A."/>
            <person name="Mugweru J."/>
            <person name="Kipnyargis A."/>
            <person name="Kiplimo D."/>
            <person name="Orwa P."/>
            <person name="Daniel R."/>
        </authorList>
    </citation>
    <scope>NUCLEOTIDE SEQUENCE</scope>
    <source>
        <strain evidence="2">B1096_S55</strain>
    </source>
</reference>
<feature type="transmembrane region" description="Helical" evidence="1">
    <location>
        <begin position="86"/>
        <end position="105"/>
    </location>
</feature>
<keyword evidence="1" id="KW-0472">Membrane</keyword>